<name>A0A1E3GVW7_9GAMM</name>
<evidence type="ECO:0000313" key="1">
    <source>
        <dbReference type="EMBL" id="ODN68144.1"/>
    </source>
</evidence>
<dbReference type="Proteomes" id="UP000094379">
    <property type="component" value="Unassembled WGS sequence"/>
</dbReference>
<sequence>MTEDFKSQAHKYEVTREAFRSKARHDFLSLHESANELIITLNETVARHMFFVSGKSWSHIENGDYFSKLIVSFTRTHFILYDLIVCNELVDASVLFRKQLELVSRLVELDSKIELSKLLKKTPKVKHLEFDLNRLYTDYTELAHSSVSDKMELLGRKEFENGWFTTVFPEFSENSYVSFYHLFLLVSQYHYWIAEKYSVWFDDYKKEDDCAIYTKCYEAFNEVYYENPKFSSIGRRN</sequence>
<proteinExistence type="predicted"/>
<protein>
    <submittedName>
        <fullName evidence="1">Uncharacterized protein</fullName>
    </submittedName>
</protein>
<accession>A0A1E3GVW7</accession>
<reference evidence="1 2" key="1">
    <citation type="submission" date="2016-07" db="EMBL/GenBank/DDBJ databases">
        <title>Draft Genome Sequence of Methylophaga muralis Bur 1.</title>
        <authorList>
            <person name="Vasilenko O.V."/>
            <person name="Doronina N.V."/>
            <person name="Shmareva M.N."/>
            <person name="Tarlachkov S.V."/>
            <person name="Mustakhimov I."/>
            <person name="Trotsenko Y.A."/>
        </authorList>
    </citation>
    <scope>NUCLEOTIDE SEQUENCE [LARGE SCALE GENOMIC DNA]</scope>
    <source>
        <strain evidence="1 2">Bur 1</strain>
    </source>
</reference>
<dbReference type="EMBL" id="MCRI01000001">
    <property type="protein sequence ID" value="ODN68144.1"/>
    <property type="molecule type" value="Genomic_DNA"/>
</dbReference>
<organism evidence="1 2">
    <name type="scientific">Methylophaga muralis</name>
    <dbReference type="NCBI Taxonomy" id="291169"/>
    <lineage>
        <taxon>Bacteria</taxon>
        <taxon>Pseudomonadati</taxon>
        <taxon>Pseudomonadota</taxon>
        <taxon>Gammaproteobacteria</taxon>
        <taxon>Thiotrichales</taxon>
        <taxon>Piscirickettsiaceae</taxon>
        <taxon>Methylophaga</taxon>
    </lineage>
</organism>
<dbReference type="AlphaFoldDB" id="A0A1E3GVW7"/>
<evidence type="ECO:0000313" key="2">
    <source>
        <dbReference type="Proteomes" id="UP000094379"/>
    </source>
</evidence>
<gene>
    <name evidence="1" type="ORF">A9E74_00116</name>
</gene>
<keyword evidence="2" id="KW-1185">Reference proteome</keyword>
<dbReference type="RefSeq" id="WP_069294729.1">
    <property type="nucleotide sequence ID" value="NZ_MCRI01000001.1"/>
</dbReference>
<dbReference type="STRING" id="291169.A9E74_00116"/>
<comment type="caution">
    <text evidence="1">The sequence shown here is derived from an EMBL/GenBank/DDBJ whole genome shotgun (WGS) entry which is preliminary data.</text>
</comment>